<dbReference type="PANTHER" id="PTHR30086">
    <property type="entry name" value="ARGININE EXPORTER PROTEIN ARGO"/>
    <property type="match status" value="1"/>
</dbReference>
<sequence length="203" mass="21966">MSFESWLIYLFAVTGLAFAPGPNVLLALSHGAIYGRRKTLATISGGVSGFMIVIALSMIGIGSLMQASAHILTVCKWLGGAYLIYLGIQLWRSPGIAIGKLDSSHQLSNAARFRQGFLSAIANPKVLLFFGAFLPQFINQGQPLLMQFLIMASTYAVMEFLVEFMVASAATRLRPWLEKSGRRFNQGCGSLFALLGASLPLTQ</sequence>
<comment type="similarity">
    <text evidence="2">Belongs to the Rht family.</text>
</comment>
<dbReference type="RefSeq" id="WP_047880295.1">
    <property type="nucleotide sequence ID" value="NZ_LDOT01000027.1"/>
</dbReference>
<accession>A0A0J1GWD4</accession>
<keyword evidence="6 7" id="KW-0472">Membrane</keyword>
<protein>
    <submittedName>
        <fullName evidence="8">Amino acid transporter LysE</fullName>
    </submittedName>
</protein>
<dbReference type="PIRSF" id="PIRSF006324">
    <property type="entry name" value="LeuE"/>
    <property type="match status" value="1"/>
</dbReference>
<feature type="transmembrane region" description="Helical" evidence="7">
    <location>
        <begin position="117"/>
        <end position="138"/>
    </location>
</feature>
<feature type="transmembrane region" description="Helical" evidence="7">
    <location>
        <begin position="67"/>
        <end position="88"/>
    </location>
</feature>
<dbReference type="STRING" id="1195763.ABT56_18005"/>
<dbReference type="InterPro" id="IPR001123">
    <property type="entry name" value="LeuE-type"/>
</dbReference>
<evidence type="ECO:0000256" key="4">
    <source>
        <dbReference type="ARBA" id="ARBA00022692"/>
    </source>
</evidence>
<evidence type="ECO:0000256" key="7">
    <source>
        <dbReference type="SAM" id="Phobius"/>
    </source>
</evidence>
<dbReference type="Proteomes" id="UP000036097">
    <property type="component" value="Unassembled WGS sequence"/>
</dbReference>
<feature type="transmembrane region" description="Helical" evidence="7">
    <location>
        <begin position="6"/>
        <end position="28"/>
    </location>
</feature>
<keyword evidence="9" id="KW-1185">Reference proteome</keyword>
<keyword evidence="4 7" id="KW-0812">Transmembrane</keyword>
<evidence type="ECO:0000256" key="6">
    <source>
        <dbReference type="ARBA" id="ARBA00023136"/>
    </source>
</evidence>
<keyword evidence="5 7" id="KW-1133">Transmembrane helix</keyword>
<evidence type="ECO:0000256" key="3">
    <source>
        <dbReference type="ARBA" id="ARBA00022475"/>
    </source>
</evidence>
<keyword evidence="3" id="KW-1003">Cell membrane</keyword>
<feature type="transmembrane region" description="Helical" evidence="7">
    <location>
        <begin position="144"/>
        <end position="162"/>
    </location>
</feature>
<dbReference type="OrthoDB" id="9804822at2"/>
<evidence type="ECO:0000256" key="5">
    <source>
        <dbReference type="ARBA" id="ARBA00022989"/>
    </source>
</evidence>
<evidence type="ECO:0000256" key="2">
    <source>
        <dbReference type="ARBA" id="ARBA00007928"/>
    </source>
</evidence>
<feature type="transmembrane region" description="Helical" evidence="7">
    <location>
        <begin position="40"/>
        <end position="61"/>
    </location>
</feature>
<reference evidence="8 9" key="1">
    <citation type="submission" date="2015-05" db="EMBL/GenBank/DDBJ databases">
        <title>Photobacterium galathea sp. nov.</title>
        <authorList>
            <person name="Machado H."/>
            <person name="Gram L."/>
        </authorList>
    </citation>
    <scope>NUCLEOTIDE SEQUENCE [LARGE SCALE GENOMIC DNA]</scope>
    <source>
        <strain evidence="8 9">CGMCC 1.12159</strain>
    </source>
</reference>
<dbReference type="GO" id="GO:0005886">
    <property type="term" value="C:plasma membrane"/>
    <property type="evidence" value="ECO:0007669"/>
    <property type="project" value="UniProtKB-SubCell"/>
</dbReference>
<dbReference type="EMBL" id="LDOT01000027">
    <property type="protein sequence ID" value="KLV03709.1"/>
    <property type="molecule type" value="Genomic_DNA"/>
</dbReference>
<name>A0A0J1GWD4_9GAMM</name>
<gene>
    <name evidence="8" type="ORF">ABT56_18005</name>
</gene>
<evidence type="ECO:0000256" key="1">
    <source>
        <dbReference type="ARBA" id="ARBA00004651"/>
    </source>
</evidence>
<dbReference type="AlphaFoldDB" id="A0A0J1GWD4"/>
<evidence type="ECO:0000313" key="8">
    <source>
        <dbReference type="EMBL" id="KLV03709.1"/>
    </source>
</evidence>
<evidence type="ECO:0000313" key="9">
    <source>
        <dbReference type="Proteomes" id="UP000036097"/>
    </source>
</evidence>
<dbReference type="PATRIC" id="fig|1195763.3.peg.3845"/>
<dbReference type="Pfam" id="PF01810">
    <property type="entry name" value="LysE"/>
    <property type="match status" value="1"/>
</dbReference>
<proteinExistence type="inferred from homology"/>
<dbReference type="PANTHER" id="PTHR30086:SF14">
    <property type="entry name" value="HOMOSERINE_HOMOSERINE LACTONE EFFLUX PROTEIN"/>
    <property type="match status" value="1"/>
</dbReference>
<comment type="caution">
    <text evidence="8">The sequence shown here is derived from an EMBL/GenBank/DDBJ whole genome shotgun (WGS) entry which is preliminary data.</text>
</comment>
<organism evidence="8 9">
    <name type="scientific">Photobacterium aquae</name>
    <dbReference type="NCBI Taxonomy" id="1195763"/>
    <lineage>
        <taxon>Bacteria</taxon>
        <taxon>Pseudomonadati</taxon>
        <taxon>Pseudomonadota</taxon>
        <taxon>Gammaproteobacteria</taxon>
        <taxon>Vibrionales</taxon>
        <taxon>Vibrionaceae</taxon>
        <taxon>Photobacterium</taxon>
    </lineage>
</organism>
<comment type="subcellular location">
    <subcellularLocation>
        <location evidence="1">Cell membrane</location>
        <topology evidence="1">Multi-pass membrane protein</topology>
    </subcellularLocation>
</comment>
<dbReference type="GO" id="GO:0042970">
    <property type="term" value="F:homoserine transmembrane transporter activity"/>
    <property type="evidence" value="ECO:0007669"/>
    <property type="project" value="TreeGrafter"/>
</dbReference>